<evidence type="ECO:0000313" key="3">
    <source>
        <dbReference type="Proteomes" id="UP000807469"/>
    </source>
</evidence>
<dbReference type="OrthoDB" id="2885124at2759"/>
<dbReference type="EMBL" id="MU155162">
    <property type="protein sequence ID" value="KAF9482738.1"/>
    <property type="molecule type" value="Genomic_DNA"/>
</dbReference>
<evidence type="ECO:0000259" key="1">
    <source>
        <dbReference type="PROSITE" id="PS50181"/>
    </source>
</evidence>
<dbReference type="Proteomes" id="UP000807469">
    <property type="component" value="Unassembled WGS sequence"/>
</dbReference>
<organism evidence="2 3">
    <name type="scientific">Pholiota conissans</name>
    <dbReference type="NCBI Taxonomy" id="109636"/>
    <lineage>
        <taxon>Eukaryota</taxon>
        <taxon>Fungi</taxon>
        <taxon>Dikarya</taxon>
        <taxon>Basidiomycota</taxon>
        <taxon>Agaricomycotina</taxon>
        <taxon>Agaricomycetes</taxon>
        <taxon>Agaricomycetidae</taxon>
        <taxon>Agaricales</taxon>
        <taxon>Agaricineae</taxon>
        <taxon>Strophariaceae</taxon>
        <taxon>Pholiota</taxon>
    </lineage>
</organism>
<dbReference type="Pfam" id="PF12937">
    <property type="entry name" value="F-box-like"/>
    <property type="match status" value="1"/>
</dbReference>
<feature type="non-terminal residue" evidence="2">
    <location>
        <position position="1"/>
    </location>
</feature>
<comment type="caution">
    <text evidence="2">The sequence shown here is derived from an EMBL/GenBank/DDBJ whole genome shotgun (WGS) entry which is preliminary data.</text>
</comment>
<dbReference type="InterPro" id="IPR036047">
    <property type="entry name" value="F-box-like_dom_sf"/>
</dbReference>
<sequence length="532" mass="60941">MAPQHQQAGMHDKALVETDIHKPVENGREQCEHISQGSSISRLFEDFPNEILLKIFSHMDWKGVLACRQTSKRLSEISTARPLWAALFERLCDELIVPPLLERPIHAYSAQELEGAFFKRISSEMAFASGRVPKMRSESLKSEQYSDCYHLLEGGRWLLVTSPRLKPGCVYAYDLENPLLPKPECIIDFKDRNHTQKWWIKTNLDKSSSTLAFNLLLAPSCSVRNFQRDFPDGDDDDYPNPNAPHAYNHIYRLTLSGYGSDAKLKAQNLRSLYGGFGFYTTDIQLQGKYLSRVLENVITTNKRVEVCNWFLSNSSLYAKSYIFPDTNCIYGCSPLPNGKLLFVTSTSAALYDITNLHSMQPGKFDFKNSTLQPYWRHVNPDFYEGAIISKPYFDSRMNNFRVAIAVKGYIYGLITGNNNDDPWYQPLCKSNLAGSHRAFLGSNKVYDHVNVSLLRIASFTWPQDAGWDLFLKPTIQSYSCEVEYRHNAPPMFDEHSNRVFAPFRGPSTIVDFMERTEEQTMIKEILYLPVNE</sequence>
<keyword evidence="3" id="KW-1185">Reference proteome</keyword>
<gene>
    <name evidence="2" type="ORF">BDN70DRAFT_874760</name>
</gene>
<dbReference type="SUPFAM" id="SSF81383">
    <property type="entry name" value="F-box domain"/>
    <property type="match status" value="1"/>
</dbReference>
<dbReference type="InterPro" id="IPR001810">
    <property type="entry name" value="F-box_dom"/>
</dbReference>
<protein>
    <recommendedName>
        <fullName evidence="1">F-box domain-containing protein</fullName>
    </recommendedName>
</protein>
<name>A0A9P6D4K8_9AGAR</name>
<reference evidence="2" key="1">
    <citation type="submission" date="2020-11" db="EMBL/GenBank/DDBJ databases">
        <authorList>
            <consortium name="DOE Joint Genome Institute"/>
            <person name="Ahrendt S."/>
            <person name="Riley R."/>
            <person name="Andreopoulos W."/>
            <person name="Labutti K."/>
            <person name="Pangilinan J."/>
            <person name="Ruiz-Duenas F.J."/>
            <person name="Barrasa J.M."/>
            <person name="Sanchez-Garcia M."/>
            <person name="Camarero S."/>
            <person name="Miyauchi S."/>
            <person name="Serrano A."/>
            <person name="Linde D."/>
            <person name="Babiker R."/>
            <person name="Drula E."/>
            <person name="Ayuso-Fernandez I."/>
            <person name="Pacheco R."/>
            <person name="Padilla G."/>
            <person name="Ferreira P."/>
            <person name="Barriuso J."/>
            <person name="Kellner H."/>
            <person name="Castanera R."/>
            <person name="Alfaro M."/>
            <person name="Ramirez L."/>
            <person name="Pisabarro A.G."/>
            <person name="Kuo A."/>
            <person name="Tritt A."/>
            <person name="Lipzen A."/>
            <person name="He G."/>
            <person name="Yan M."/>
            <person name="Ng V."/>
            <person name="Cullen D."/>
            <person name="Martin F."/>
            <person name="Rosso M.-N."/>
            <person name="Henrissat B."/>
            <person name="Hibbett D."/>
            <person name="Martinez A.T."/>
            <person name="Grigoriev I.V."/>
        </authorList>
    </citation>
    <scope>NUCLEOTIDE SEQUENCE</scope>
    <source>
        <strain evidence="2">CIRM-BRFM 674</strain>
    </source>
</reference>
<dbReference type="SMART" id="SM00256">
    <property type="entry name" value="FBOX"/>
    <property type="match status" value="1"/>
</dbReference>
<dbReference type="Gene3D" id="1.20.1280.50">
    <property type="match status" value="1"/>
</dbReference>
<feature type="domain" description="F-box" evidence="1">
    <location>
        <begin position="41"/>
        <end position="87"/>
    </location>
</feature>
<proteinExistence type="predicted"/>
<evidence type="ECO:0000313" key="2">
    <source>
        <dbReference type="EMBL" id="KAF9482738.1"/>
    </source>
</evidence>
<accession>A0A9P6D4K8</accession>
<dbReference type="PROSITE" id="PS50181">
    <property type="entry name" value="FBOX"/>
    <property type="match status" value="1"/>
</dbReference>
<dbReference type="AlphaFoldDB" id="A0A9P6D4K8"/>